<dbReference type="Proteomes" id="UP000008136">
    <property type="component" value="Chromosome"/>
</dbReference>
<dbReference type="KEGG" id="ave:Arcve_2083"/>
<evidence type="ECO:0000313" key="2">
    <source>
        <dbReference type="Proteomes" id="UP000008136"/>
    </source>
</evidence>
<proteinExistence type="predicted"/>
<dbReference type="OrthoDB" id="50385at2157"/>
<evidence type="ECO:0000313" key="1">
    <source>
        <dbReference type="EMBL" id="AEA48072.1"/>
    </source>
</evidence>
<keyword evidence="2" id="KW-1185">Reference proteome</keyword>
<name>F2KSK2_ARCVS</name>
<dbReference type="STRING" id="693661.Arcve_2083"/>
<dbReference type="RefSeq" id="WP_013684723.1">
    <property type="nucleotide sequence ID" value="NC_015320.1"/>
</dbReference>
<sequence>MQGVDLLRLEFDIHHIAVVSRKVPEEHALIRLILSTLATADELQNLVKRDLRLVKRNGLNYYYVKLTSAGKSRISPIDSRTYQVLSEISEDMRGKERIFSYSKEEMDRIVEKHSPSDRKYDVEKLRNAVILILRDCMLFGDEGYIENLIEGVNLDRVTDFLYDFHPIYAGMWDMDDDEVAEDFINTYARLTGISNPRDIAEAIGESVERVERLMKK</sequence>
<gene>
    <name evidence="1" type="ordered locus">Arcve_2083</name>
</gene>
<dbReference type="EMBL" id="CP002588">
    <property type="protein sequence ID" value="AEA48072.1"/>
    <property type="molecule type" value="Genomic_DNA"/>
</dbReference>
<dbReference type="GeneID" id="10395217"/>
<dbReference type="AlphaFoldDB" id="F2KSK2"/>
<dbReference type="eggNOG" id="arCOG10227">
    <property type="taxonomic scope" value="Archaea"/>
</dbReference>
<protein>
    <submittedName>
        <fullName evidence="1">Uncharacterized protein</fullName>
    </submittedName>
</protein>
<organism evidence="1 2">
    <name type="scientific">Archaeoglobus veneficus (strain DSM 11195 / SNP6)</name>
    <dbReference type="NCBI Taxonomy" id="693661"/>
    <lineage>
        <taxon>Archaea</taxon>
        <taxon>Methanobacteriati</taxon>
        <taxon>Methanobacteriota</taxon>
        <taxon>Archaeoglobi</taxon>
        <taxon>Archaeoglobales</taxon>
        <taxon>Archaeoglobaceae</taxon>
        <taxon>Archaeoglobus</taxon>
    </lineage>
</organism>
<accession>F2KSK2</accession>
<reference evidence="1 2" key="1">
    <citation type="submission" date="2011-03" db="EMBL/GenBank/DDBJ databases">
        <title>The complete genome of Archaeoglobus veneficus SNP6.</title>
        <authorList>
            <consortium name="US DOE Joint Genome Institute (JGI-PGF)"/>
            <person name="Lucas S."/>
            <person name="Copeland A."/>
            <person name="Lapidus A."/>
            <person name="Bruce D."/>
            <person name="Goodwin L."/>
            <person name="Pitluck S."/>
            <person name="Kyrpides N."/>
            <person name="Mavromatis K."/>
            <person name="Pagani I."/>
            <person name="Ivanova N."/>
            <person name="Mikhailova N."/>
            <person name="Lu M."/>
            <person name="Detter J.C."/>
            <person name="Tapia R."/>
            <person name="Han C."/>
            <person name="Land M."/>
            <person name="Hauser L."/>
            <person name="Markowitz V."/>
            <person name="Cheng J.-F."/>
            <person name="Hugenholtz P."/>
            <person name="Woyke T."/>
            <person name="Wu D."/>
            <person name="Spring S."/>
            <person name="Brambilla E."/>
            <person name="Klenk H.-P."/>
            <person name="Eisen J.A."/>
        </authorList>
    </citation>
    <scope>NUCLEOTIDE SEQUENCE [LARGE SCALE GENOMIC DNA]</scope>
    <source>
        <strain>SNP6</strain>
    </source>
</reference>
<dbReference type="HOGENOM" id="CLU_1318473_0_0_2"/>